<evidence type="ECO:0000256" key="1">
    <source>
        <dbReference type="SAM" id="MobiDB-lite"/>
    </source>
</evidence>
<accession>A0A2W5MY12</accession>
<proteinExistence type="predicted"/>
<reference evidence="2 3" key="1">
    <citation type="submission" date="2017-08" db="EMBL/GenBank/DDBJ databases">
        <title>Infants hospitalized years apart are colonized by the same room-sourced microbial strains.</title>
        <authorList>
            <person name="Brooks B."/>
            <person name="Olm M.R."/>
            <person name="Firek B.A."/>
            <person name="Baker R."/>
            <person name="Thomas B.C."/>
            <person name="Morowitz M.J."/>
            <person name="Banfield J.F."/>
        </authorList>
    </citation>
    <scope>NUCLEOTIDE SEQUENCE [LARGE SCALE GENOMIC DNA]</scope>
    <source>
        <strain evidence="2">S2_005_002_R2_29</strain>
    </source>
</reference>
<comment type="caution">
    <text evidence="2">The sequence shown here is derived from an EMBL/GenBank/DDBJ whole genome shotgun (WGS) entry which is preliminary data.</text>
</comment>
<dbReference type="AlphaFoldDB" id="A0A2W5MY12"/>
<protein>
    <recommendedName>
        <fullName evidence="4">Stability/partitioning determinant</fullName>
    </recommendedName>
</protein>
<evidence type="ECO:0008006" key="4">
    <source>
        <dbReference type="Google" id="ProtNLM"/>
    </source>
</evidence>
<feature type="region of interest" description="Disordered" evidence="1">
    <location>
        <begin position="50"/>
        <end position="83"/>
    </location>
</feature>
<sequence length="127" mass="14254">MSETKPQKNDYERAKLSFGLDDDEPAPISRNEHVEKVKEVTKKAGFLAKSPMAKEQVNTPAPVPEVRQGRKRHSTGRTVGFNTKLRPDTFEKINAFSDQFTGEEGRPVGQAEVIERAMAALEEKLKE</sequence>
<dbReference type="EMBL" id="QFQB01000147">
    <property type="protein sequence ID" value="PZQ43545.1"/>
    <property type="molecule type" value="Genomic_DNA"/>
</dbReference>
<feature type="compositionally biased region" description="Basic and acidic residues" evidence="1">
    <location>
        <begin position="1"/>
        <end position="15"/>
    </location>
</feature>
<gene>
    <name evidence="2" type="ORF">DI551_11940</name>
</gene>
<evidence type="ECO:0000313" key="3">
    <source>
        <dbReference type="Proteomes" id="UP000249417"/>
    </source>
</evidence>
<feature type="region of interest" description="Disordered" evidence="1">
    <location>
        <begin position="1"/>
        <end position="29"/>
    </location>
</feature>
<evidence type="ECO:0000313" key="2">
    <source>
        <dbReference type="EMBL" id="PZQ43545.1"/>
    </source>
</evidence>
<dbReference type="Proteomes" id="UP000249417">
    <property type="component" value="Unassembled WGS sequence"/>
</dbReference>
<name>A0A2W5MY12_9BACT</name>
<organism evidence="2 3">
    <name type="scientific">Micavibrio aeruginosavorus</name>
    <dbReference type="NCBI Taxonomy" id="349221"/>
    <lineage>
        <taxon>Bacteria</taxon>
        <taxon>Pseudomonadati</taxon>
        <taxon>Bdellovibrionota</taxon>
        <taxon>Bdellovibrionia</taxon>
        <taxon>Bdellovibrionales</taxon>
        <taxon>Pseudobdellovibrionaceae</taxon>
        <taxon>Micavibrio</taxon>
    </lineage>
</organism>